<dbReference type="SUPFAM" id="SSF57667">
    <property type="entry name" value="beta-beta-alpha zinc fingers"/>
    <property type="match status" value="4"/>
</dbReference>
<feature type="domain" description="U1-type" evidence="3">
    <location>
        <begin position="194"/>
        <end position="225"/>
    </location>
</feature>
<keyword evidence="5" id="KW-1185">Reference proteome</keyword>
<evidence type="ECO:0000313" key="5">
    <source>
        <dbReference type="Proteomes" id="UP001566132"/>
    </source>
</evidence>
<dbReference type="PANTHER" id="PTHR46786">
    <property type="entry name" value="ZINC FINGER MATRIN-TYPE PROTEIN 3"/>
    <property type="match status" value="1"/>
</dbReference>
<dbReference type="Proteomes" id="UP001566132">
    <property type="component" value="Unassembled WGS sequence"/>
</dbReference>
<feature type="domain" description="C2H2-type" evidence="2">
    <location>
        <begin position="285"/>
        <end position="309"/>
    </location>
</feature>
<dbReference type="InterPro" id="IPR036236">
    <property type="entry name" value="Znf_C2H2_sf"/>
</dbReference>
<dbReference type="InterPro" id="IPR052644">
    <property type="entry name" value="ZMAT3"/>
</dbReference>
<feature type="region of interest" description="Disordered" evidence="1">
    <location>
        <begin position="1"/>
        <end position="30"/>
    </location>
</feature>
<protein>
    <submittedName>
        <fullName evidence="4">Uncharacterized protein</fullName>
    </submittedName>
</protein>
<accession>A0ABD1ER31</accession>
<dbReference type="PANTHER" id="PTHR46786:SF1">
    <property type="entry name" value="ZINC FINGER MATRIN-TYPE PROTEIN 3"/>
    <property type="match status" value="1"/>
</dbReference>
<name>A0ABD1ER31_HYPHA</name>
<feature type="domain" description="C2H2-type" evidence="2">
    <location>
        <begin position="129"/>
        <end position="153"/>
    </location>
</feature>
<evidence type="ECO:0000259" key="2">
    <source>
        <dbReference type="SMART" id="SM00355"/>
    </source>
</evidence>
<dbReference type="Pfam" id="PF12874">
    <property type="entry name" value="zf-met"/>
    <property type="match status" value="4"/>
</dbReference>
<comment type="caution">
    <text evidence="4">The sequence shown here is derived from an EMBL/GenBank/DDBJ whole genome shotgun (WGS) entry which is preliminary data.</text>
</comment>
<feature type="compositionally biased region" description="Basic and acidic residues" evidence="1">
    <location>
        <begin position="10"/>
        <end position="27"/>
    </location>
</feature>
<reference evidence="4 5" key="1">
    <citation type="submission" date="2024-05" db="EMBL/GenBank/DDBJ databases">
        <title>Genetic variation in Jamaican populations of the coffee berry borer (Hypothenemus hampei).</title>
        <authorList>
            <person name="Errbii M."/>
            <person name="Myrie A."/>
        </authorList>
    </citation>
    <scope>NUCLEOTIDE SEQUENCE [LARGE SCALE GENOMIC DNA]</scope>
    <source>
        <strain evidence="4">JA-Hopewell-2020-01-JO</strain>
        <tissue evidence="4">Whole body</tissue>
    </source>
</reference>
<feature type="region of interest" description="Disordered" evidence="1">
    <location>
        <begin position="244"/>
        <end position="271"/>
    </location>
</feature>
<dbReference type="InterPro" id="IPR003604">
    <property type="entry name" value="Matrin/U1-like-C_Znf_C2H2"/>
</dbReference>
<dbReference type="AlphaFoldDB" id="A0ABD1ER31"/>
<feature type="domain" description="C2H2-type" evidence="2">
    <location>
        <begin position="351"/>
        <end position="375"/>
    </location>
</feature>
<organism evidence="4 5">
    <name type="scientific">Hypothenemus hampei</name>
    <name type="common">Coffee berry borer</name>
    <dbReference type="NCBI Taxonomy" id="57062"/>
    <lineage>
        <taxon>Eukaryota</taxon>
        <taxon>Metazoa</taxon>
        <taxon>Ecdysozoa</taxon>
        <taxon>Arthropoda</taxon>
        <taxon>Hexapoda</taxon>
        <taxon>Insecta</taxon>
        <taxon>Pterygota</taxon>
        <taxon>Neoptera</taxon>
        <taxon>Endopterygota</taxon>
        <taxon>Coleoptera</taxon>
        <taxon>Polyphaga</taxon>
        <taxon>Cucujiformia</taxon>
        <taxon>Curculionidae</taxon>
        <taxon>Scolytinae</taxon>
        <taxon>Hypothenemus</taxon>
    </lineage>
</organism>
<feature type="domain" description="C2H2-type" evidence="2">
    <location>
        <begin position="194"/>
        <end position="218"/>
    </location>
</feature>
<feature type="domain" description="U1-type" evidence="3">
    <location>
        <begin position="126"/>
        <end position="160"/>
    </location>
</feature>
<evidence type="ECO:0000259" key="3">
    <source>
        <dbReference type="SMART" id="SM00451"/>
    </source>
</evidence>
<dbReference type="SMART" id="SM00451">
    <property type="entry name" value="ZnF_U1"/>
    <property type="match status" value="4"/>
</dbReference>
<dbReference type="EMBL" id="JBDJPC010000005">
    <property type="protein sequence ID" value="KAL1501235.1"/>
    <property type="molecule type" value="Genomic_DNA"/>
</dbReference>
<gene>
    <name evidence="4" type="ORF">ABEB36_006598</name>
</gene>
<evidence type="ECO:0000256" key="1">
    <source>
        <dbReference type="SAM" id="MobiDB-lite"/>
    </source>
</evidence>
<dbReference type="Gene3D" id="3.30.160.60">
    <property type="entry name" value="Classic Zinc Finger"/>
    <property type="match status" value="4"/>
</dbReference>
<proteinExistence type="predicted"/>
<feature type="domain" description="U1-type" evidence="3">
    <location>
        <begin position="282"/>
        <end position="316"/>
    </location>
</feature>
<evidence type="ECO:0000313" key="4">
    <source>
        <dbReference type="EMBL" id="KAL1501235.1"/>
    </source>
</evidence>
<dbReference type="InterPro" id="IPR013087">
    <property type="entry name" value="Znf_C2H2_type"/>
</dbReference>
<feature type="domain" description="U1-type" evidence="3">
    <location>
        <begin position="348"/>
        <end position="382"/>
    </location>
</feature>
<sequence>MLATPNGEFYPEKNLDKNYRIPKRNPEEGNSDLAEAIPEPQMETPLAHSYYNYSYDPNSTYYQNYDPSYLQVQPPVPGQFEDPIKQTIYNALTVKEKPKNHSKNIFQQAVPDLLDESLPKELKLLFQPLYCKLCLAQLSSKQTAKMHYKSKNHEKKMKRWLVEWSESTGEPLHQRALAGNDKKSEDSQKNPAWFHCDVCDLELTGRLHAESHYMGKNHQNALMGHKKPSGPGYYDTEGRWVRVKSSKSNPEDDTFGEDFRKRPPGPDLSSLPAKKLKVAQFSSKFHCDVCFINTTCQEQLDNHFRGQKHLKKLKQLGIDPLAGGKTPTESLDPHCDQEVNLAVYRTPSGDYYCPSCNTTTNSELQFVQHLRSKGHAKKVTQKVK</sequence>
<dbReference type="SMART" id="SM00355">
    <property type="entry name" value="ZnF_C2H2"/>
    <property type="match status" value="4"/>
</dbReference>